<feature type="transmembrane region" description="Helical" evidence="6">
    <location>
        <begin position="138"/>
        <end position="158"/>
    </location>
</feature>
<organism evidence="8">
    <name type="scientific">Brachypodium distachyon</name>
    <name type="common">Purple false brome</name>
    <name type="synonym">Trachynia distachya</name>
    <dbReference type="NCBI Taxonomy" id="15368"/>
    <lineage>
        <taxon>Eukaryota</taxon>
        <taxon>Viridiplantae</taxon>
        <taxon>Streptophyta</taxon>
        <taxon>Embryophyta</taxon>
        <taxon>Tracheophyta</taxon>
        <taxon>Spermatophyta</taxon>
        <taxon>Magnoliopsida</taxon>
        <taxon>Liliopsida</taxon>
        <taxon>Poales</taxon>
        <taxon>Poaceae</taxon>
        <taxon>BOP clade</taxon>
        <taxon>Pooideae</taxon>
        <taxon>Stipodae</taxon>
        <taxon>Brachypodieae</taxon>
        <taxon>Brachypodium</taxon>
    </lineage>
</organism>
<dbReference type="PANTHER" id="PTHR10993:SF7">
    <property type="entry name" value="LIPOYLTRANSFERASE 2, MITOCHONDRIAL-RELATED"/>
    <property type="match status" value="1"/>
</dbReference>
<accession>A0A0Q3PAE7</accession>
<dbReference type="PANTHER" id="PTHR10993">
    <property type="entry name" value="OCTANOYLTRANSFERASE"/>
    <property type="match status" value="1"/>
</dbReference>
<dbReference type="EnsemblPlants" id="KQJ86009">
    <property type="protein sequence ID" value="KQJ86009"/>
    <property type="gene ID" value="BRADI_4g02836v3"/>
</dbReference>
<dbReference type="Proteomes" id="UP000008810">
    <property type="component" value="Chromosome 4"/>
</dbReference>
<dbReference type="InterPro" id="IPR004143">
    <property type="entry name" value="BPL_LPL_catalytic"/>
</dbReference>
<dbReference type="EMBL" id="CM000883">
    <property type="protein sequence ID" value="KQJ86009.1"/>
    <property type="molecule type" value="Genomic_DNA"/>
</dbReference>
<keyword evidence="4" id="KW-0808">Transferase</keyword>
<gene>
    <name evidence="8" type="ORF">BRADI_4g02836v3</name>
</gene>
<dbReference type="PROSITE" id="PS51733">
    <property type="entry name" value="BPL_LPL_CATALYTIC"/>
    <property type="match status" value="1"/>
</dbReference>
<reference evidence="8 9" key="1">
    <citation type="journal article" date="2010" name="Nature">
        <title>Genome sequencing and analysis of the model grass Brachypodium distachyon.</title>
        <authorList>
            <consortium name="International Brachypodium Initiative"/>
        </authorList>
    </citation>
    <scope>NUCLEOTIDE SEQUENCE [LARGE SCALE GENOMIC DNA]</scope>
    <source>
        <strain evidence="8 9">Bd21</strain>
    </source>
</reference>
<evidence type="ECO:0000256" key="4">
    <source>
        <dbReference type="ARBA" id="ARBA00022679"/>
    </source>
</evidence>
<evidence type="ECO:0000256" key="5">
    <source>
        <dbReference type="ARBA" id="ARBA00023315"/>
    </source>
</evidence>
<dbReference type="GO" id="GO:0005739">
    <property type="term" value="C:mitochondrion"/>
    <property type="evidence" value="ECO:0000318"/>
    <property type="project" value="GO_Central"/>
</dbReference>
<reference evidence="9" key="3">
    <citation type="submission" date="2018-08" db="UniProtKB">
        <authorList>
            <consortium name="EnsemblPlants"/>
        </authorList>
    </citation>
    <scope>IDENTIFICATION</scope>
    <source>
        <strain evidence="9">cv. Bd21</strain>
    </source>
</reference>
<dbReference type="UniPathway" id="UPA00538">
    <property type="reaction ID" value="UER00592"/>
</dbReference>
<dbReference type="SUPFAM" id="SSF55681">
    <property type="entry name" value="Class II aaRS and biotin synthetases"/>
    <property type="match status" value="1"/>
</dbReference>
<dbReference type="EC" id="2.3.1.181" evidence="3"/>
<evidence type="ECO:0000256" key="1">
    <source>
        <dbReference type="ARBA" id="ARBA00004821"/>
    </source>
</evidence>
<dbReference type="Pfam" id="PF21948">
    <property type="entry name" value="LplA-B_cat"/>
    <property type="match status" value="1"/>
</dbReference>
<dbReference type="InParanoid" id="A0A0Q3PAE7"/>
<name>A0A0Q3PAE7_BRADI</name>
<reference evidence="8" key="2">
    <citation type="submission" date="2017-06" db="EMBL/GenBank/DDBJ databases">
        <title>WGS assembly of Brachypodium distachyon.</title>
        <authorList>
            <consortium name="The International Brachypodium Initiative"/>
            <person name="Lucas S."/>
            <person name="Harmon-Smith M."/>
            <person name="Lail K."/>
            <person name="Tice H."/>
            <person name="Grimwood J."/>
            <person name="Bruce D."/>
            <person name="Barry K."/>
            <person name="Shu S."/>
            <person name="Lindquist E."/>
            <person name="Wang M."/>
            <person name="Pitluck S."/>
            <person name="Vogel J.P."/>
            <person name="Garvin D.F."/>
            <person name="Mockler T.C."/>
            <person name="Schmutz J."/>
            <person name="Rokhsar D."/>
            <person name="Bevan M.W."/>
        </authorList>
    </citation>
    <scope>NUCLEOTIDE SEQUENCE</scope>
    <source>
        <strain evidence="8">Bd21</strain>
    </source>
</reference>
<dbReference type="NCBIfam" id="TIGR00214">
    <property type="entry name" value="lipB"/>
    <property type="match status" value="1"/>
</dbReference>
<evidence type="ECO:0000256" key="2">
    <source>
        <dbReference type="ARBA" id="ARBA00007907"/>
    </source>
</evidence>
<comment type="pathway">
    <text evidence="1">Protein modification; protein lipoylation via endogenous pathway; protein N(6)-(lipoyl)lysine from octanoyl-[acyl-carrier-protein]: step 1/2.</text>
</comment>
<dbReference type="AlphaFoldDB" id="A0A0Q3PAE7"/>
<keyword evidence="10" id="KW-1185">Reference proteome</keyword>
<evidence type="ECO:0000313" key="10">
    <source>
        <dbReference type="Proteomes" id="UP000008810"/>
    </source>
</evidence>
<evidence type="ECO:0000313" key="9">
    <source>
        <dbReference type="EnsemblPlants" id="KQJ86009"/>
    </source>
</evidence>
<evidence type="ECO:0000259" key="7">
    <source>
        <dbReference type="PROSITE" id="PS51733"/>
    </source>
</evidence>
<dbReference type="GO" id="GO:0033819">
    <property type="term" value="F:lipoyl(octanoyl) transferase activity"/>
    <property type="evidence" value="ECO:0000318"/>
    <property type="project" value="GO_Central"/>
</dbReference>
<dbReference type="STRING" id="15368.A0A0Q3PAE7"/>
<comment type="similarity">
    <text evidence="2">Belongs to the LipB family.</text>
</comment>
<dbReference type="GO" id="GO:0009249">
    <property type="term" value="P:protein lipoylation"/>
    <property type="evidence" value="ECO:0007669"/>
    <property type="project" value="InterPro"/>
</dbReference>
<dbReference type="Gene3D" id="3.30.930.10">
    <property type="entry name" value="Bira Bifunctional Protein, Domain 2"/>
    <property type="match status" value="1"/>
</dbReference>
<dbReference type="InterPro" id="IPR045864">
    <property type="entry name" value="aa-tRNA-synth_II/BPL/LPL"/>
</dbReference>
<keyword evidence="6" id="KW-0812">Transmembrane</keyword>
<keyword evidence="6" id="KW-1133">Transmembrane helix</keyword>
<sequence length="302" mass="33510">MVVSAPLCQGVLPFPVTAAARDSSAGSRRGRLCIAAGCRSGPATAPTNAAPVADAAPVSRRRNAAALQIFIACMSFIFDEYSNTARIQQKKLKITWTRRTATSPVYTLGTSSREEYLHFNVEDAPFEIHRIDRGDISWPWTGIYQLNSLYCLVMYLILNLRYQKIDRKGYLRALEKVIIRALQSAFSIKASTKKGLTGVSVGDQKVAGIGIHVSRHITYHGLELNVTTDLTPFESIIPCGIKDRGVGSIKEILQKSSKGTKLNDEELMDIAYKSLIQEFSEDFQLSIELSPDFYIQQDNNIK</sequence>
<dbReference type="InterPro" id="IPR000544">
    <property type="entry name" value="Octanoyltransferase"/>
</dbReference>
<protein>
    <recommendedName>
        <fullName evidence="3">lipoyl(octanoyl) transferase</fullName>
        <ecNumber evidence="3">2.3.1.181</ecNumber>
    </recommendedName>
</protein>
<feature type="domain" description="BPL/LPL catalytic" evidence="7">
    <location>
        <begin position="89"/>
        <end position="283"/>
    </location>
</feature>
<evidence type="ECO:0000313" key="8">
    <source>
        <dbReference type="EMBL" id="KQJ86009.1"/>
    </source>
</evidence>
<dbReference type="OrthoDB" id="19908at2759"/>
<evidence type="ECO:0000256" key="6">
    <source>
        <dbReference type="SAM" id="Phobius"/>
    </source>
</evidence>
<keyword evidence="6" id="KW-0472">Membrane</keyword>
<evidence type="ECO:0000256" key="3">
    <source>
        <dbReference type="ARBA" id="ARBA00012334"/>
    </source>
</evidence>
<proteinExistence type="inferred from homology"/>
<dbReference type="Gramene" id="KQJ86009">
    <property type="protein sequence ID" value="KQJ86009"/>
    <property type="gene ID" value="BRADI_4g02836v3"/>
</dbReference>
<keyword evidence="5" id="KW-0012">Acyltransferase</keyword>